<evidence type="ECO:0000313" key="8">
    <source>
        <dbReference type="EMBL" id="KQA99432.1"/>
    </source>
</evidence>
<comment type="function">
    <text evidence="7">Na(+)/H(+) antiporter that extrudes sodium in exchange for external protons.</text>
</comment>
<comment type="catalytic activity">
    <reaction evidence="7">
        <text>Na(+)(in) + 2 H(+)(out) = Na(+)(out) + 2 H(+)(in)</text>
        <dbReference type="Rhea" id="RHEA:29251"/>
        <dbReference type="ChEBI" id="CHEBI:15378"/>
        <dbReference type="ChEBI" id="CHEBI:29101"/>
    </reaction>
</comment>
<dbReference type="HAMAP" id="MF_01844">
    <property type="entry name" value="NhaA"/>
    <property type="match status" value="1"/>
</dbReference>
<dbReference type="Proteomes" id="UP000050491">
    <property type="component" value="Unassembled WGS sequence"/>
</dbReference>
<feature type="transmembrane region" description="Helical" evidence="7">
    <location>
        <begin position="251"/>
        <end position="269"/>
    </location>
</feature>
<dbReference type="RefSeq" id="WP_055064872.1">
    <property type="nucleotide sequence ID" value="NZ_LBGP01000018.1"/>
</dbReference>
<keyword evidence="4 7" id="KW-1133">Transmembrane helix</keyword>
<keyword evidence="7" id="KW-0406">Ion transport</keyword>
<feature type="transmembrane region" description="Helical" evidence="7">
    <location>
        <begin position="45"/>
        <end position="67"/>
    </location>
</feature>
<feature type="transmembrane region" description="Helical" evidence="7">
    <location>
        <begin position="198"/>
        <end position="231"/>
    </location>
</feature>
<dbReference type="PANTHER" id="PTHR30341:SF0">
    <property type="entry name" value="NA(+)_H(+) ANTIPORTER NHAA"/>
    <property type="match status" value="1"/>
</dbReference>
<proteinExistence type="inferred from homology"/>
<dbReference type="EMBL" id="LBGP01000018">
    <property type="protein sequence ID" value="KQA99432.1"/>
    <property type="molecule type" value="Genomic_DNA"/>
</dbReference>
<feature type="transmembrane region" description="Helical" evidence="7">
    <location>
        <begin position="87"/>
        <end position="109"/>
    </location>
</feature>
<dbReference type="PANTHER" id="PTHR30341">
    <property type="entry name" value="SODIUM ION/PROTON ANTIPORTER NHAA-RELATED"/>
    <property type="match status" value="1"/>
</dbReference>
<evidence type="ECO:0000256" key="3">
    <source>
        <dbReference type="ARBA" id="ARBA00022692"/>
    </source>
</evidence>
<evidence type="ECO:0000256" key="2">
    <source>
        <dbReference type="ARBA" id="ARBA00022475"/>
    </source>
</evidence>
<feature type="transmembrane region" description="Helical" evidence="7">
    <location>
        <begin position="115"/>
        <end position="136"/>
    </location>
</feature>
<keyword evidence="7" id="KW-0915">Sodium</keyword>
<comment type="similarity">
    <text evidence="7">Belongs to the NhaA Na(+)/H(+) (TC 2.A.33) antiporter family.</text>
</comment>
<evidence type="ECO:0000313" key="9">
    <source>
        <dbReference type="Proteomes" id="UP000050491"/>
    </source>
</evidence>
<keyword evidence="3 7" id="KW-0812">Transmembrane</keyword>
<name>A0A0Q0YV53_VIBMT</name>
<reference evidence="8 9" key="1">
    <citation type="journal article" date="2015" name="Genome Biol. Evol.">
        <title>The Dynamics of Genetic Interactions between Vibrio metoecus and Vibrio cholerae, Two Close Relatives Co-Occurring in the Environment.</title>
        <authorList>
            <person name="Orata F.D."/>
            <person name="Kirchberger P.C."/>
            <person name="Meheust R."/>
            <person name="Barlow E.J."/>
            <person name="Tarr C.L."/>
            <person name="Boucher Y."/>
        </authorList>
    </citation>
    <scope>NUCLEOTIDE SEQUENCE [LARGE SCALE GENOMIC DNA]</scope>
    <source>
        <strain evidence="8 9">YB5B04</strain>
    </source>
</reference>
<dbReference type="NCBIfam" id="TIGR00773">
    <property type="entry name" value="NhaA"/>
    <property type="match status" value="1"/>
</dbReference>
<keyword evidence="5 7" id="KW-0472">Membrane</keyword>
<dbReference type="GO" id="GO:0005886">
    <property type="term" value="C:plasma membrane"/>
    <property type="evidence" value="ECO:0007669"/>
    <property type="project" value="UniProtKB-SubCell"/>
</dbReference>
<dbReference type="GO" id="GO:0015385">
    <property type="term" value="F:sodium:proton antiporter activity"/>
    <property type="evidence" value="ECO:0007669"/>
    <property type="project" value="UniProtKB-UniRule"/>
</dbReference>
<dbReference type="PATRIC" id="fig|1481663.12.peg.1097"/>
<dbReference type="NCBIfam" id="NF007111">
    <property type="entry name" value="PRK09560.1"/>
    <property type="match status" value="1"/>
</dbReference>
<dbReference type="AlphaFoldDB" id="A0A0Q0YV53"/>
<evidence type="ECO:0000256" key="1">
    <source>
        <dbReference type="ARBA" id="ARBA00004429"/>
    </source>
</evidence>
<feature type="transmembrane region" description="Helical" evidence="7">
    <location>
        <begin position="173"/>
        <end position="191"/>
    </location>
</feature>
<dbReference type="Pfam" id="PF06965">
    <property type="entry name" value="Na_H_antiport_1"/>
    <property type="match status" value="1"/>
</dbReference>
<keyword evidence="7" id="KW-0813">Transport</keyword>
<evidence type="ECO:0000256" key="6">
    <source>
        <dbReference type="ARBA" id="ARBA00023201"/>
    </source>
</evidence>
<feature type="transmembrane region" description="Helical" evidence="7">
    <location>
        <begin position="321"/>
        <end position="344"/>
    </location>
</feature>
<sequence length="383" mass="40475">MSDMIRDFFKMESAGGILLVIAAAIAMVIANSGMAEGYQAFLHTYLFGMSVSHWINDGLMAVFFLLIGLEVKRELLEGALKSRETAIFPAIAAVGGMLAPALIYVMFNFNDPEAIQGWAIPAATDIAFALGIMALLGKRVPVSLKVFLLALAIIDDLGVVVIIALFYSSDLSTIALTVGFIMTGALFMLNAKHVTKLSVYLVAGLILWIAVLKSGVHATLAGVVIGFAIPLKGNKGEHSPLKHLEHALHPYVAFGILPLFAFANAGISLQGVSLAGLTSMLPLGVALGLCLGKPIGIFSFSWAAVKLGVAKLPEGINFRHIFAVSVLCGIGFTMSIFISSLAFGQVNEAYDTYARLGILMGSTTAALLGYALLRLSLPLKSAQ</sequence>
<feature type="transmembrane region" description="Helical" evidence="7">
    <location>
        <begin position="281"/>
        <end position="301"/>
    </location>
</feature>
<dbReference type="NCBIfam" id="NF007112">
    <property type="entry name" value="PRK09561.1"/>
    <property type="match status" value="1"/>
</dbReference>
<keyword evidence="6 7" id="KW-0739">Sodium transport</keyword>
<gene>
    <name evidence="7 8" type="primary">nhaA</name>
    <name evidence="8" type="ORF">XV92_11560</name>
</gene>
<feature type="transmembrane region" description="Helical" evidence="7">
    <location>
        <begin position="148"/>
        <end position="167"/>
    </location>
</feature>
<dbReference type="InterPro" id="IPR004670">
    <property type="entry name" value="NhaA"/>
</dbReference>
<dbReference type="InterPro" id="IPR023171">
    <property type="entry name" value="Na/H_antiporter_dom_sf"/>
</dbReference>
<keyword evidence="7" id="KW-0050">Antiport</keyword>
<comment type="subcellular location">
    <subcellularLocation>
        <location evidence="1">Cell inner membrane</location>
        <topology evidence="1">Multi-pass membrane protein</topology>
    </subcellularLocation>
    <subcellularLocation>
        <location evidence="7">Cell membrane</location>
        <topology evidence="7">Multi-pass membrane protein</topology>
    </subcellularLocation>
</comment>
<dbReference type="GO" id="GO:0006885">
    <property type="term" value="P:regulation of pH"/>
    <property type="evidence" value="ECO:0007669"/>
    <property type="project" value="UniProtKB-UniRule"/>
</dbReference>
<evidence type="ECO:0000256" key="7">
    <source>
        <dbReference type="HAMAP-Rule" id="MF_01844"/>
    </source>
</evidence>
<evidence type="ECO:0000256" key="5">
    <source>
        <dbReference type="ARBA" id="ARBA00023136"/>
    </source>
</evidence>
<feature type="transmembrane region" description="Helical" evidence="7">
    <location>
        <begin position="356"/>
        <end position="373"/>
    </location>
</feature>
<comment type="caution">
    <text evidence="8">The sequence shown here is derived from an EMBL/GenBank/DDBJ whole genome shotgun (WGS) entry which is preliminary data.</text>
</comment>
<accession>A0A0Q0YV53</accession>
<protein>
    <recommendedName>
        <fullName evidence="7">Na(+)/H(+) antiporter NhaA</fullName>
    </recommendedName>
    <alternativeName>
        <fullName evidence="7">Sodium/proton antiporter NhaA</fullName>
    </alternativeName>
</protein>
<evidence type="ECO:0000256" key="4">
    <source>
        <dbReference type="ARBA" id="ARBA00022989"/>
    </source>
</evidence>
<dbReference type="OrthoDB" id="9808135at2"/>
<organism evidence="8 9">
    <name type="scientific">Vibrio metoecus</name>
    <dbReference type="NCBI Taxonomy" id="1481663"/>
    <lineage>
        <taxon>Bacteria</taxon>
        <taxon>Pseudomonadati</taxon>
        <taxon>Pseudomonadota</taxon>
        <taxon>Gammaproteobacteria</taxon>
        <taxon>Vibrionales</taxon>
        <taxon>Vibrionaceae</taxon>
        <taxon>Vibrio</taxon>
    </lineage>
</organism>
<keyword evidence="2 7" id="KW-1003">Cell membrane</keyword>
<dbReference type="Gene3D" id="1.20.1530.10">
    <property type="entry name" value="Na+/H+ antiporter like domain"/>
    <property type="match status" value="1"/>
</dbReference>